<evidence type="ECO:0000313" key="3">
    <source>
        <dbReference type="Proteomes" id="UP000824090"/>
    </source>
</evidence>
<evidence type="ECO:0000256" key="1">
    <source>
        <dbReference type="ARBA" id="ARBA00023002"/>
    </source>
</evidence>
<reference evidence="2" key="1">
    <citation type="submission" date="2020-10" db="EMBL/GenBank/DDBJ databases">
        <authorList>
            <person name="Gilroy R."/>
        </authorList>
    </citation>
    <scope>NUCLEOTIDE SEQUENCE</scope>
    <source>
        <strain evidence="2">ChiHcec3-6078</strain>
    </source>
</reference>
<name>A0A9D1I439_9FIRM</name>
<comment type="caution">
    <text evidence="2">The sequence shown here is derived from an EMBL/GenBank/DDBJ whole genome shotgun (WGS) entry which is preliminary data.</text>
</comment>
<keyword evidence="1" id="KW-0560">Oxidoreductase</keyword>
<dbReference type="Gene3D" id="3.40.50.970">
    <property type="match status" value="1"/>
</dbReference>
<protein>
    <submittedName>
        <fullName evidence="2">Pyruvate ferredoxin oxidoreductase</fullName>
    </submittedName>
</protein>
<reference evidence="2" key="2">
    <citation type="journal article" date="2021" name="PeerJ">
        <title>Extensive microbial diversity within the chicken gut microbiome revealed by metagenomics and culture.</title>
        <authorList>
            <person name="Gilroy R."/>
            <person name="Ravi A."/>
            <person name="Getino M."/>
            <person name="Pursley I."/>
            <person name="Horton D.L."/>
            <person name="Alikhan N.F."/>
            <person name="Baker D."/>
            <person name="Gharbi K."/>
            <person name="Hall N."/>
            <person name="Watson M."/>
            <person name="Adriaenssens E.M."/>
            <person name="Foster-Nyarko E."/>
            <person name="Jarju S."/>
            <person name="Secka A."/>
            <person name="Antonio M."/>
            <person name="Oren A."/>
            <person name="Chaudhuri R.R."/>
            <person name="La Ragione R."/>
            <person name="Hildebrand F."/>
            <person name="Pallen M.J."/>
        </authorList>
    </citation>
    <scope>NUCLEOTIDE SEQUENCE</scope>
    <source>
        <strain evidence="2">ChiHcec3-6078</strain>
    </source>
</reference>
<dbReference type="GO" id="GO:0016491">
    <property type="term" value="F:oxidoreductase activity"/>
    <property type="evidence" value="ECO:0007669"/>
    <property type="project" value="UniProtKB-KW"/>
</dbReference>
<proteinExistence type="predicted"/>
<accession>A0A9D1I439</accession>
<keyword evidence="2" id="KW-0670">Pyruvate</keyword>
<sequence>LAVDTCAWPMYEIVEGEWRLTHEPKKKLPIEEFLIKQGRFKHMFKKGSEWMIEEAQKYVDDQWEKLLAKCR</sequence>
<organism evidence="2 3">
    <name type="scientific">Candidatus Allocopromorpha excrementigallinarum</name>
    <dbReference type="NCBI Taxonomy" id="2840742"/>
    <lineage>
        <taxon>Bacteria</taxon>
        <taxon>Bacillati</taxon>
        <taxon>Bacillota</taxon>
        <taxon>Clostridia</taxon>
        <taxon>Eubacteriales</taxon>
        <taxon>Eubacteriaceae</taxon>
        <taxon>Eubacteriaceae incertae sedis</taxon>
        <taxon>Candidatus Allocopromorpha</taxon>
    </lineage>
</organism>
<dbReference type="PANTHER" id="PTHR42897:SF2">
    <property type="entry name" value="PYRUVATE SYNTHASE SUBUNIT PORB"/>
    <property type="match status" value="1"/>
</dbReference>
<dbReference type="PANTHER" id="PTHR42897">
    <property type="entry name" value="PYRUVATE SYNTHASE SUBUNIT PORB"/>
    <property type="match status" value="1"/>
</dbReference>
<dbReference type="InterPro" id="IPR029061">
    <property type="entry name" value="THDP-binding"/>
</dbReference>
<evidence type="ECO:0000313" key="2">
    <source>
        <dbReference type="EMBL" id="HIU26560.1"/>
    </source>
</evidence>
<feature type="non-terminal residue" evidence="2">
    <location>
        <position position="1"/>
    </location>
</feature>
<dbReference type="EMBL" id="DVMP01000156">
    <property type="protein sequence ID" value="HIU26560.1"/>
    <property type="molecule type" value="Genomic_DNA"/>
</dbReference>
<dbReference type="AlphaFoldDB" id="A0A9D1I439"/>
<dbReference type="Proteomes" id="UP000824090">
    <property type="component" value="Unassembled WGS sequence"/>
</dbReference>
<dbReference type="SUPFAM" id="SSF52518">
    <property type="entry name" value="Thiamin diphosphate-binding fold (THDP-binding)"/>
    <property type="match status" value="1"/>
</dbReference>
<gene>
    <name evidence="2" type="ORF">IAC50_08730</name>
</gene>
<dbReference type="InterPro" id="IPR051479">
    <property type="entry name" value="PorB-like"/>
</dbReference>